<feature type="domain" description="Zn(2)-C6 fungal-type" evidence="3">
    <location>
        <begin position="18"/>
        <end position="48"/>
    </location>
</feature>
<dbReference type="InParanoid" id="G9MFJ2"/>
<keyword evidence="2" id="KW-0812">Transmembrane</keyword>
<dbReference type="SUPFAM" id="SSF57701">
    <property type="entry name" value="Zn2/Cys6 DNA-binding domain"/>
    <property type="match status" value="1"/>
</dbReference>
<dbReference type="eggNOG" id="ENOG502R6NR">
    <property type="taxonomic scope" value="Eukaryota"/>
</dbReference>
<dbReference type="PANTHER" id="PTHR47657">
    <property type="entry name" value="STEROL REGULATORY ELEMENT-BINDING PROTEIN ECM22"/>
    <property type="match status" value="1"/>
</dbReference>
<dbReference type="GO" id="GO:0000981">
    <property type="term" value="F:DNA-binding transcription factor activity, RNA polymerase II-specific"/>
    <property type="evidence" value="ECO:0007669"/>
    <property type="project" value="InterPro"/>
</dbReference>
<protein>
    <recommendedName>
        <fullName evidence="3">Zn(2)-C6 fungal-type domain-containing protein</fullName>
    </recommendedName>
</protein>
<dbReference type="OMA" id="ANIENDC"/>
<dbReference type="InterPro" id="IPR052400">
    <property type="entry name" value="Zn2-C6_fungal_TF"/>
</dbReference>
<proteinExistence type="predicted"/>
<accession>G9MFJ2</accession>
<dbReference type="PROSITE" id="PS00463">
    <property type="entry name" value="ZN2_CY6_FUNGAL_1"/>
    <property type="match status" value="1"/>
</dbReference>
<sequence>MESIKTVIRRSHVKSKNGCQACKRRRVKCDEFRPICRKCLFTGSECQYYRPHAAQATDAFDLLWWPTNIEQSCMQWKETGNPPFPSLKIATSLGWHSMPLADLRYLYQTALAVSVLDLSGTSDMCLLLGEFRTMFQLATTFDFVAHMLAAASAERLAIRAKSHEASVDAYRYHTLALRGLRQAMQAFSRSNADAILVTALGCSYQMPDCRSLMAIVDCISQAACQMRTFSKDSAFYRLFQYDFRYNTEQTAVALCYKPNGVGEKHPHYDLAKDLLNEGIDAMNRLTTCFRNNQSIAAVTRQLRDVLTVAHERHQMNIPAKEQYRLIYPFTAWFTKNSAASFIDLSKRDPLLFLFLAHMYAVVITLAVALPKIDYPFLASMRLKGILEINKKMEKESWFICTACHAFHSFDKMMRFPLRTVELYSLNQAGG</sequence>
<dbReference type="InterPro" id="IPR021858">
    <property type="entry name" value="Fun_TF"/>
</dbReference>
<evidence type="ECO:0000313" key="5">
    <source>
        <dbReference type="Proteomes" id="UP000007115"/>
    </source>
</evidence>
<keyword evidence="1" id="KW-0539">Nucleus</keyword>
<dbReference type="InterPro" id="IPR036864">
    <property type="entry name" value="Zn2-C6_fun-type_DNA-bd_sf"/>
</dbReference>
<evidence type="ECO:0000256" key="1">
    <source>
        <dbReference type="ARBA" id="ARBA00023242"/>
    </source>
</evidence>
<dbReference type="Pfam" id="PF11951">
    <property type="entry name" value="Fungal_trans_2"/>
    <property type="match status" value="1"/>
</dbReference>
<feature type="transmembrane region" description="Helical" evidence="2">
    <location>
        <begin position="350"/>
        <end position="372"/>
    </location>
</feature>
<dbReference type="Pfam" id="PF00172">
    <property type="entry name" value="Zn_clus"/>
    <property type="match status" value="1"/>
</dbReference>
<dbReference type="CDD" id="cd00067">
    <property type="entry name" value="GAL4"/>
    <property type="match status" value="1"/>
</dbReference>
<dbReference type="Proteomes" id="UP000007115">
    <property type="component" value="Unassembled WGS sequence"/>
</dbReference>
<comment type="caution">
    <text evidence="4">The sequence shown here is derived from an EMBL/GenBank/DDBJ whole genome shotgun (WGS) entry which is preliminary data.</text>
</comment>
<dbReference type="PANTHER" id="PTHR47657:SF12">
    <property type="entry name" value="ZN(II)2CYS6 TRANSCRIPTION FACTOR (EUROFUNG)"/>
    <property type="match status" value="1"/>
</dbReference>
<gene>
    <name evidence="4" type="ORF">TRIVIDRAFT_34910</name>
</gene>
<dbReference type="GeneID" id="25793379"/>
<dbReference type="STRING" id="413071.G9MFJ2"/>
<name>G9MFJ2_HYPVG</name>
<dbReference type="OrthoDB" id="4937900at2759"/>
<keyword evidence="2" id="KW-1133">Transmembrane helix</keyword>
<dbReference type="VEuPathDB" id="FungiDB:TRIVIDRAFT_34910"/>
<evidence type="ECO:0000259" key="3">
    <source>
        <dbReference type="PROSITE" id="PS50048"/>
    </source>
</evidence>
<organism evidence="4 5">
    <name type="scientific">Hypocrea virens (strain Gv29-8 / FGSC 10586)</name>
    <name type="common">Gliocladium virens</name>
    <name type="synonym">Trichoderma virens</name>
    <dbReference type="NCBI Taxonomy" id="413071"/>
    <lineage>
        <taxon>Eukaryota</taxon>
        <taxon>Fungi</taxon>
        <taxon>Dikarya</taxon>
        <taxon>Ascomycota</taxon>
        <taxon>Pezizomycotina</taxon>
        <taxon>Sordariomycetes</taxon>
        <taxon>Hypocreomycetidae</taxon>
        <taxon>Hypocreales</taxon>
        <taxon>Hypocreaceae</taxon>
        <taxon>Trichoderma</taxon>
    </lineage>
</organism>
<dbReference type="InterPro" id="IPR001138">
    <property type="entry name" value="Zn2Cys6_DnaBD"/>
</dbReference>
<dbReference type="HOGENOM" id="CLU_018979_0_0_1"/>
<evidence type="ECO:0000313" key="4">
    <source>
        <dbReference type="EMBL" id="EHK26743.1"/>
    </source>
</evidence>
<dbReference type="GO" id="GO:0008270">
    <property type="term" value="F:zinc ion binding"/>
    <property type="evidence" value="ECO:0007669"/>
    <property type="project" value="InterPro"/>
</dbReference>
<dbReference type="SMART" id="SM00066">
    <property type="entry name" value="GAL4"/>
    <property type="match status" value="1"/>
</dbReference>
<dbReference type="Gene3D" id="4.10.240.10">
    <property type="entry name" value="Zn(2)-C6 fungal-type DNA-binding domain"/>
    <property type="match status" value="1"/>
</dbReference>
<keyword evidence="5" id="KW-1185">Reference proteome</keyword>
<keyword evidence="2" id="KW-0472">Membrane</keyword>
<evidence type="ECO:0000256" key="2">
    <source>
        <dbReference type="SAM" id="Phobius"/>
    </source>
</evidence>
<dbReference type="AlphaFoldDB" id="G9MFJ2"/>
<reference evidence="4 5" key="1">
    <citation type="journal article" date="2011" name="Genome Biol.">
        <title>Comparative genome sequence analysis underscores mycoparasitism as the ancestral life style of Trichoderma.</title>
        <authorList>
            <person name="Kubicek C.P."/>
            <person name="Herrera-Estrella A."/>
            <person name="Seidl-Seiboth V."/>
            <person name="Martinez D.A."/>
            <person name="Druzhinina I.S."/>
            <person name="Thon M."/>
            <person name="Zeilinger S."/>
            <person name="Casas-Flores S."/>
            <person name="Horwitz B.A."/>
            <person name="Mukherjee P.K."/>
            <person name="Mukherjee M."/>
            <person name="Kredics L."/>
            <person name="Alcaraz L.D."/>
            <person name="Aerts A."/>
            <person name="Antal Z."/>
            <person name="Atanasova L."/>
            <person name="Cervantes-Badillo M.G."/>
            <person name="Challacombe J."/>
            <person name="Chertkov O."/>
            <person name="McCluskey K."/>
            <person name="Coulpier F."/>
            <person name="Deshpande N."/>
            <person name="von Doehren H."/>
            <person name="Ebbole D.J."/>
            <person name="Esquivel-Naranjo E.U."/>
            <person name="Fekete E."/>
            <person name="Flipphi M."/>
            <person name="Glaser F."/>
            <person name="Gomez-Rodriguez E.Y."/>
            <person name="Gruber S."/>
            <person name="Han C."/>
            <person name="Henrissat B."/>
            <person name="Hermosa R."/>
            <person name="Hernandez-Onate M."/>
            <person name="Karaffa L."/>
            <person name="Kosti I."/>
            <person name="Le Crom S."/>
            <person name="Lindquist E."/>
            <person name="Lucas S."/>
            <person name="Luebeck M."/>
            <person name="Luebeck P.S."/>
            <person name="Margeot A."/>
            <person name="Metz B."/>
            <person name="Misra M."/>
            <person name="Nevalainen H."/>
            <person name="Omann M."/>
            <person name="Packer N."/>
            <person name="Perrone G."/>
            <person name="Uresti-Rivera E.E."/>
            <person name="Salamov A."/>
            <person name="Schmoll M."/>
            <person name="Seiboth B."/>
            <person name="Shapiro H."/>
            <person name="Sukno S."/>
            <person name="Tamayo-Ramos J.A."/>
            <person name="Tisch D."/>
            <person name="Wiest A."/>
            <person name="Wilkinson H.H."/>
            <person name="Zhang M."/>
            <person name="Coutinho P.M."/>
            <person name="Kenerley C.M."/>
            <person name="Monte E."/>
            <person name="Baker S.E."/>
            <person name="Grigoriev I.V."/>
        </authorList>
    </citation>
    <scope>NUCLEOTIDE SEQUENCE [LARGE SCALE GENOMIC DNA]</scope>
    <source>
        <strain evidence="5">Gv29-8 / FGSC 10586</strain>
    </source>
</reference>
<dbReference type="RefSeq" id="XP_013960966.1">
    <property type="nucleotide sequence ID" value="XM_014105491.1"/>
</dbReference>
<dbReference type="EMBL" id="ABDF02000001">
    <property type="protein sequence ID" value="EHK26743.1"/>
    <property type="molecule type" value="Genomic_DNA"/>
</dbReference>
<dbReference type="PROSITE" id="PS50048">
    <property type="entry name" value="ZN2_CY6_FUNGAL_2"/>
    <property type="match status" value="1"/>
</dbReference>